<dbReference type="CDD" id="cd00371">
    <property type="entry name" value="HMA"/>
    <property type="match status" value="1"/>
</dbReference>
<dbReference type="InterPro" id="IPR036163">
    <property type="entry name" value="HMA_dom_sf"/>
</dbReference>
<protein>
    <submittedName>
        <fullName evidence="3">Heavy metal transporter</fullName>
    </submittedName>
</protein>
<proteinExistence type="predicted"/>
<dbReference type="EMBL" id="WJJP01000105">
    <property type="protein sequence ID" value="MBD3323606.1"/>
    <property type="molecule type" value="Genomic_DNA"/>
</dbReference>
<organism evidence="3 4">
    <name type="scientific">candidate division KSB3 bacterium</name>
    <dbReference type="NCBI Taxonomy" id="2044937"/>
    <lineage>
        <taxon>Bacteria</taxon>
        <taxon>candidate division KSB3</taxon>
    </lineage>
</organism>
<dbReference type="PROSITE" id="PS50846">
    <property type="entry name" value="HMA_2"/>
    <property type="match status" value="1"/>
</dbReference>
<dbReference type="InterPro" id="IPR006121">
    <property type="entry name" value="HMA_dom"/>
</dbReference>
<comment type="caution">
    <text evidence="3">The sequence shown here is derived from an EMBL/GenBank/DDBJ whole genome shotgun (WGS) entry which is preliminary data.</text>
</comment>
<evidence type="ECO:0000313" key="4">
    <source>
        <dbReference type="Proteomes" id="UP000649604"/>
    </source>
</evidence>
<feature type="domain" description="HMA" evidence="2">
    <location>
        <begin position="8"/>
        <end position="74"/>
    </location>
</feature>
<dbReference type="GO" id="GO:0046872">
    <property type="term" value="F:metal ion binding"/>
    <property type="evidence" value="ECO:0007669"/>
    <property type="project" value="UniProtKB-KW"/>
</dbReference>
<dbReference type="SUPFAM" id="SSF55008">
    <property type="entry name" value="HMA, heavy metal-associated domain"/>
    <property type="match status" value="1"/>
</dbReference>
<dbReference type="InterPro" id="IPR017969">
    <property type="entry name" value="Heavy-metal-associated_CS"/>
</dbReference>
<dbReference type="Pfam" id="PF00403">
    <property type="entry name" value="HMA"/>
    <property type="match status" value="1"/>
</dbReference>
<sequence>MKEDDIMQTKTVTVPNISCGHCKMRIEKTLGGVTGITSANADVDTKALTVEWDETQVEWDQIHSALEKIGYPPAA</sequence>
<dbReference type="Proteomes" id="UP000649604">
    <property type="component" value="Unassembled WGS sequence"/>
</dbReference>
<gene>
    <name evidence="3" type="ORF">GF339_03415</name>
</gene>
<dbReference type="AlphaFoldDB" id="A0A9D5JTX1"/>
<dbReference type="Gene3D" id="3.30.70.100">
    <property type="match status" value="1"/>
</dbReference>
<evidence type="ECO:0000256" key="1">
    <source>
        <dbReference type="ARBA" id="ARBA00022723"/>
    </source>
</evidence>
<accession>A0A9D5JTX1</accession>
<keyword evidence="1" id="KW-0479">Metal-binding</keyword>
<evidence type="ECO:0000259" key="2">
    <source>
        <dbReference type="PROSITE" id="PS50846"/>
    </source>
</evidence>
<reference evidence="3" key="1">
    <citation type="submission" date="2019-11" db="EMBL/GenBank/DDBJ databases">
        <title>Microbial mats filling the niche in hypersaline microbial mats.</title>
        <authorList>
            <person name="Wong H.L."/>
            <person name="Macleod F.I."/>
            <person name="White R.A. III"/>
            <person name="Burns B.P."/>
        </authorList>
    </citation>
    <scope>NUCLEOTIDE SEQUENCE</scope>
    <source>
        <strain evidence="3">Rbin_158</strain>
    </source>
</reference>
<name>A0A9D5JTX1_9BACT</name>
<evidence type="ECO:0000313" key="3">
    <source>
        <dbReference type="EMBL" id="MBD3323606.1"/>
    </source>
</evidence>
<dbReference type="PROSITE" id="PS01047">
    <property type="entry name" value="HMA_1"/>
    <property type="match status" value="1"/>
</dbReference>